<reference evidence="3" key="1">
    <citation type="submission" date="2016-07" db="EMBL/GenBank/DDBJ databases">
        <title>Frankia sp. NRRL B-16219 Genome sequencing.</title>
        <authorList>
            <person name="Ghodhbane-Gtari F."/>
            <person name="Swanson E."/>
            <person name="Gueddou A."/>
            <person name="Louati M."/>
            <person name="Nouioui I."/>
            <person name="Hezbri K."/>
            <person name="Abebe-Akele F."/>
            <person name="Simpson S."/>
            <person name="Morris K."/>
            <person name="Thomas K."/>
            <person name="Gtari M."/>
            <person name="Tisa L.S."/>
        </authorList>
    </citation>
    <scope>NUCLEOTIDE SEQUENCE [LARGE SCALE GENOMIC DNA]</scope>
    <source>
        <strain evidence="3">NRRL B-16219</strain>
    </source>
</reference>
<name>A0A1S1PY94_9ACTN</name>
<feature type="region of interest" description="Disordered" evidence="1">
    <location>
        <begin position="1"/>
        <end position="43"/>
    </location>
</feature>
<dbReference type="AlphaFoldDB" id="A0A1S1PY94"/>
<dbReference type="Proteomes" id="UP000179769">
    <property type="component" value="Unassembled WGS sequence"/>
</dbReference>
<feature type="compositionally biased region" description="Basic and acidic residues" evidence="1">
    <location>
        <begin position="8"/>
        <end position="29"/>
    </location>
</feature>
<proteinExistence type="predicted"/>
<evidence type="ECO:0000313" key="3">
    <source>
        <dbReference type="Proteomes" id="UP000179769"/>
    </source>
</evidence>
<keyword evidence="3" id="KW-1185">Reference proteome</keyword>
<accession>A0A1S1PY94</accession>
<organism evidence="2 3">
    <name type="scientific">Parafrankia soli</name>
    <dbReference type="NCBI Taxonomy" id="2599596"/>
    <lineage>
        <taxon>Bacteria</taxon>
        <taxon>Bacillati</taxon>
        <taxon>Actinomycetota</taxon>
        <taxon>Actinomycetes</taxon>
        <taxon>Frankiales</taxon>
        <taxon>Frankiaceae</taxon>
        <taxon>Parafrankia</taxon>
    </lineage>
</organism>
<dbReference type="OrthoDB" id="3214484at2"/>
<dbReference type="EMBL" id="MAXA01000233">
    <property type="protein sequence ID" value="OHV24884.1"/>
    <property type="molecule type" value="Genomic_DNA"/>
</dbReference>
<gene>
    <name evidence="2" type="ORF">BBK14_22850</name>
</gene>
<protein>
    <submittedName>
        <fullName evidence="2">Uncharacterized protein</fullName>
    </submittedName>
</protein>
<dbReference type="RefSeq" id="WP_071065421.1">
    <property type="nucleotide sequence ID" value="NZ_JBFLUH010000342.1"/>
</dbReference>
<sequence length="98" mass="10681">MGFFRRRSSSDRGRPSTEHGRPTAERGRAVAELGRGQAPVAPSRSARTLSRMFGVSCAECRLGPASFTQVAAEAYSWASTHDQLHHPARSSAQVISRR</sequence>
<evidence type="ECO:0000313" key="2">
    <source>
        <dbReference type="EMBL" id="OHV24884.1"/>
    </source>
</evidence>
<comment type="caution">
    <text evidence="2">The sequence shown here is derived from an EMBL/GenBank/DDBJ whole genome shotgun (WGS) entry which is preliminary data.</text>
</comment>
<evidence type="ECO:0000256" key="1">
    <source>
        <dbReference type="SAM" id="MobiDB-lite"/>
    </source>
</evidence>